<proteinExistence type="predicted"/>
<dbReference type="AlphaFoldDB" id="A0AAN9TMU7"/>
<comment type="caution">
    <text evidence="1">The sequence shown here is derived from an EMBL/GenBank/DDBJ whole genome shotgun (WGS) entry which is preliminary data.</text>
</comment>
<sequence length="401" mass="45121">MVQLRSAWSPIAAQFILNYPGCNVSEVSKDWSTDCSRTIKATFLMQKKLAIAREVTEVMGKAINAVVVSLRQTNVSEEHPLESVCRSIEKEFAKDSNLSVLFEKVKEVTNGLLKVVENKDEFPPIPLSELVEELRREPENSRRIHLEFIMDVASYGDRLYNVYPDLSVECSKTIKAAALLEATLAITVEASEVIEDTFTAVVHDLKNATDLKEHPLEVYCSRIEKAFAANSNLSASFEKAKKKAANLKSASRHPPYSRVILKSDLLLINQLIDSLAVPEFSNVVAFDSFTSLLKGKETLPMRAFIFAKSCQAVARKDQFADSMQNIYENTMRDFTPEITANDRLMKLLESLDKGVMWWVPKMLKIFYGYVANDAFLRKEVDSMAASMFPSASKEDLDFAKL</sequence>
<protein>
    <submittedName>
        <fullName evidence="1">Uncharacterized protein</fullName>
    </submittedName>
</protein>
<keyword evidence="2" id="KW-1185">Reference proteome</keyword>
<name>A0AAN9TMU7_9HEMI</name>
<dbReference type="Proteomes" id="UP001367676">
    <property type="component" value="Unassembled WGS sequence"/>
</dbReference>
<accession>A0AAN9TMU7</accession>
<evidence type="ECO:0000313" key="1">
    <source>
        <dbReference type="EMBL" id="KAK7595145.1"/>
    </source>
</evidence>
<evidence type="ECO:0000313" key="2">
    <source>
        <dbReference type="Proteomes" id="UP001367676"/>
    </source>
</evidence>
<dbReference type="EMBL" id="JBBCAQ010000019">
    <property type="protein sequence ID" value="KAK7595145.1"/>
    <property type="molecule type" value="Genomic_DNA"/>
</dbReference>
<organism evidence="1 2">
    <name type="scientific">Parthenolecanium corni</name>
    <dbReference type="NCBI Taxonomy" id="536013"/>
    <lineage>
        <taxon>Eukaryota</taxon>
        <taxon>Metazoa</taxon>
        <taxon>Ecdysozoa</taxon>
        <taxon>Arthropoda</taxon>
        <taxon>Hexapoda</taxon>
        <taxon>Insecta</taxon>
        <taxon>Pterygota</taxon>
        <taxon>Neoptera</taxon>
        <taxon>Paraneoptera</taxon>
        <taxon>Hemiptera</taxon>
        <taxon>Sternorrhyncha</taxon>
        <taxon>Coccoidea</taxon>
        <taxon>Coccidae</taxon>
        <taxon>Parthenolecanium</taxon>
    </lineage>
</organism>
<reference evidence="1 2" key="1">
    <citation type="submission" date="2024-03" db="EMBL/GenBank/DDBJ databases">
        <title>Adaptation during the transition from Ophiocordyceps entomopathogen to insect associate is accompanied by gene loss and intensified selection.</title>
        <authorList>
            <person name="Ward C.M."/>
            <person name="Onetto C.A."/>
            <person name="Borneman A.R."/>
        </authorList>
    </citation>
    <scope>NUCLEOTIDE SEQUENCE [LARGE SCALE GENOMIC DNA]</scope>
    <source>
        <strain evidence="1">AWRI1</strain>
        <tissue evidence="1">Single Adult Female</tissue>
    </source>
</reference>
<gene>
    <name evidence="1" type="ORF">V9T40_001578</name>
</gene>